<evidence type="ECO:0008006" key="4">
    <source>
        <dbReference type="Google" id="ProtNLM"/>
    </source>
</evidence>
<dbReference type="EMBL" id="KB206475">
    <property type="protein sequence ID" value="ELP91148.1"/>
    <property type="molecule type" value="Genomic_DNA"/>
</dbReference>
<dbReference type="SMART" id="SM00261">
    <property type="entry name" value="FU"/>
    <property type="match status" value="3"/>
</dbReference>
<reference evidence="2 3" key="1">
    <citation type="submission" date="2012-10" db="EMBL/GenBank/DDBJ databases">
        <authorList>
            <person name="Zafar N."/>
            <person name="Inman J."/>
            <person name="Hall N."/>
            <person name="Lorenzi H."/>
            <person name="Caler E."/>
        </authorList>
    </citation>
    <scope>NUCLEOTIDE SEQUENCE [LARGE SCALE GENOMIC DNA]</scope>
    <source>
        <strain evidence="2 3">IP1</strain>
    </source>
</reference>
<dbReference type="RefSeq" id="XP_004257919.1">
    <property type="nucleotide sequence ID" value="XM_004257871.1"/>
</dbReference>
<name>L7FN57_ENTIV</name>
<keyword evidence="3" id="KW-1185">Reference proteome</keyword>
<protein>
    <recommendedName>
        <fullName evidence="4">Cysteine surface protein</fullName>
    </recommendedName>
</protein>
<dbReference type="OrthoDB" id="19138at2759"/>
<dbReference type="AlphaFoldDB" id="L7FN57"/>
<dbReference type="PANTHER" id="PTHR45756">
    <property type="entry name" value="PALMITOYLTRANSFERASE"/>
    <property type="match status" value="1"/>
</dbReference>
<dbReference type="VEuPathDB" id="AmoebaDB:EIN_480170"/>
<evidence type="ECO:0000256" key="1">
    <source>
        <dbReference type="SAM" id="Phobius"/>
    </source>
</evidence>
<dbReference type="GeneID" id="14890134"/>
<dbReference type="InterPro" id="IPR053215">
    <property type="entry name" value="TKL_Ser/Thr_kinase"/>
</dbReference>
<keyword evidence="1" id="KW-1133">Transmembrane helix</keyword>
<dbReference type="PANTHER" id="PTHR45756:SF1">
    <property type="entry name" value="PROTEIN KINASE DOMAIN CONTAINING PROTEIN"/>
    <property type="match status" value="1"/>
</dbReference>
<evidence type="ECO:0000313" key="3">
    <source>
        <dbReference type="Proteomes" id="UP000014680"/>
    </source>
</evidence>
<dbReference type="Gene3D" id="2.10.220.10">
    <property type="entry name" value="Hormone Receptor, Insulin-like Growth Factor Receptor 1, Chain A, domain 2"/>
    <property type="match status" value="1"/>
</dbReference>
<keyword evidence="1" id="KW-0472">Membrane</keyword>
<dbReference type="KEGG" id="eiv:EIN_480170"/>
<sequence length="460" mass="51959">MNMNGKCEINMCLNPNDENGKYSMQISNCLFITNTKCDECQSGYLLTNNSCVKSEEEHCEQQNAFGCTRCEDSYYFNMATKRCEKCDENCMTCFETSTQCLSCYYSSYLTNYKCISNDNLKEKCSQFASKSSGCVVCKNSYYRVGLDCLKCNEKCLTCNNNEQCLTCNSTNFKTINNDCLPQSGINGCKDKVTQIGCLNCQDGYFTVNSNACEKCDENCETCLLTNKKCTSCNSTHVLLSNNKCVNITQILKCTEITNSKCTKCSFWNSPNKDGTLCNTQVVWWVILIIVIIILIIIVTIFIIIAIIIKQLLSKIHKKELAKTTTVFEMNKSNVHFISFQGGICVSSEQIDFNSEEETIQGNVEHREVFCVGNATKNILKIQFTVSSQIDKYKIRMEPQIVTLKKQFACEFSIYLTPLCTCKIDNSIQIVSNNMKTNEVIFNQIQLKGVTNQSTRIATTS</sequence>
<accession>L7FN57</accession>
<dbReference type="Proteomes" id="UP000014680">
    <property type="component" value="Unassembled WGS sequence"/>
</dbReference>
<dbReference type="InterPro" id="IPR009030">
    <property type="entry name" value="Growth_fac_rcpt_cys_sf"/>
</dbReference>
<organism evidence="2 3">
    <name type="scientific">Entamoeba invadens IP1</name>
    <dbReference type="NCBI Taxonomy" id="370355"/>
    <lineage>
        <taxon>Eukaryota</taxon>
        <taxon>Amoebozoa</taxon>
        <taxon>Evosea</taxon>
        <taxon>Archamoebae</taxon>
        <taxon>Mastigamoebida</taxon>
        <taxon>Entamoebidae</taxon>
        <taxon>Entamoeba</taxon>
    </lineage>
</organism>
<feature type="transmembrane region" description="Helical" evidence="1">
    <location>
        <begin position="281"/>
        <end position="308"/>
    </location>
</feature>
<dbReference type="SUPFAM" id="SSF57184">
    <property type="entry name" value="Growth factor receptor domain"/>
    <property type="match status" value="2"/>
</dbReference>
<evidence type="ECO:0000313" key="2">
    <source>
        <dbReference type="EMBL" id="ELP91148.1"/>
    </source>
</evidence>
<keyword evidence="1" id="KW-0812">Transmembrane</keyword>
<proteinExistence type="predicted"/>
<gene>
    <name evidence="2" type="ORF">EIN_480170</name>
</gene>
<dbReference type="InterPro" id="IPR006212">
    <property type="entry name" value="Furin_repeat"/>
</dbReference>